<dbReference type="PROSITE" id="PS01216">
    <property type="entry name" value="SUCCINYL_COA_LIG_1"/>
    <property type="match status" value="1"/>
</dbReference>
<dbReference type="PANTHER" id="PTHR11117:SF2">
    <property type="entry name" value="SUCCINATE--COA LIGASE [ADP_GDP-FORMING] SUBUNIT ALPHA, MITOCHONDRIAL"/>
    <property type="match status" value="1"/>
</dbReference>
<dbReference type="SMART" id="SM00881">
    <property type="entry name" value="CoA_binding"/>
    <property type="match status" value="1"/>
</dbReference>
<gene>
    <name evidence="6" type="ORF">CAL29_28885</name>
</gene>
<feature type="active site" description="Tele-phosphohistidine intermediate" evidence="4">
    <location>
        <position position="247"/>
    </location>
</feature>
<dbReference type="PRINTS" id="PR01798">
    <property type="entry name" value="SCOASYNTHASE"/>
</dbReference>
<keyword evidence="3" id="KW-0547">Nucleotide-binding</keyword>
<organism evidence="6 7">
    <name type="scientific">Bordetella genomosp. 10</name>
    <dbReference type="NCBI Taxonomy" id="1416804"/>
    <lineage>
        <taxon>Bacteria</taxon>
        <taxon>Pseudomonadati</taxon>
        <taxon>Pseudomonadota</taxon>
        <taxon>Betaproteobacteria</taxon>
        <taxon>Burkholderiales</taxon>
        <taxon>Alcaligenaceae</taxon>
        <taxon>Bordetella</taxon>
    </lineage>
</organism>
<dbReference type="PANTHER" id="PTHR11117">
    <property type="entry name" value="SUCCINYL-COA LIGASE SUBUNIT ALPHA"/>
    <property type="match status" value="1"/>
</dbReference>
<dbReference type="GO" id="GO:0004775">
    <property type="term" value="F:succinate-CoA ligase (ADP-forming) activity"/>
    <property type="evidence" value="ECO:0007669"/>
    <property type="project" value="TreeGrafter"/>
</dbReference>
<dbReference type="InterPro" id="IPR005810">
    <property type="entry name" value="CoA_lig_alpha"/>
</dbReference>
<keyword evidence="7" id="KW-1185">Reference proteome</keyword>
<dbReference type="SUPFAM" id="SSF52210">
    <property type="entry name" value="Succinyl-CoA synthetase domains"/>
    <property type="match status" value="1"/>
</dbReference>
<dbReference type="RefSeq" id="WP_094856283.1">
    <property type="nucleotide sequence ID" value="NZ_NEVM01000005.1"/>
</dbReference>
<evidence type="ECO:0000256" key="4">
    <source>
        <dbReference type="PIRSR" id="PIRSR001553-1"/>
    </source>
</evidence>
<dbReference type="InterPro" id="IPR033847">
    <property type="entry name" value="Citrt_syn/SCS-alpha_CS"/>
</dbReference>
<keyword evidence="2" id="KW-0436">Ligase</keyword>
<dbReference type="AlphaFoldDB" id="A0A261S4F8"/>
<dbReference type="GO" id="GO:0000166">
    <property type="term" value="F:nucleotide binding"/>
    <property type="evidence" value="ECO:0007669"/>
    <property type="project" value="UniProtKB-KW"/>
</dbReference>
<dbReference type="InterPro" id="IPR005811">
    <property type="entry name" value="SUCC_ACL_C"/>
</dbReference>
<evidence type="ECO:0000256" key="3">
    <source>
        <dbReference type="ARBA" id="ARBA00022741"/>
    </source>
</evidence>
<proteinExistence type="predicted"/>
<reference evidence="7" key="1">
    <citation type="submission" date="2017-05" db="EMBL/GenBank/DDBJ databases">
        <title>Complete and WGS of Bordetella genogroups.</title>
        <authorList>
            <person name="Spilker T."/>
            <person name="Lipuma J."/>
        </authorList>
    </citation>
    <scope>NUCLEOTIDE SEQUENCE [LARGE SCALE GENOMIC DNA]</scope>
    <source>
        <strain evidence="7">AU16122</strain>
    </source>
</reference>
<dbReference type="Pfam" id="PF02629">
    <property type="entry name" value="CoA_binding"/>
    <property type="match status" value="1"/>
</dbReference>
<dbReference type="Gene3D" id="3.40.50.261">
    <property type="entry name" value="Succinyl-CoA synthetase domains"/>
    <property type="match status" value="1"/>
</dbReference>
<name>A0A261S4F8_9BORD</name>
<dbReference type="InterPro" id="IPR003781">
    <property type="entry name" value="CoA-bd"/>
</dbReference>
<dbReference type="Proteomes" id="UP000216020">
    <property type="component" value="Unassembled WGS sequence"/>
</dbReference>
<protein>
    <recommendedName>
        <fullName evidence="5">CoA-binding domain-containing protein</fullName>
    </recommendedName>
</protein>
<dbReference type="SUPFAM" id="SSF51735">
    <property type="entry name" value="NAD(P)-binding Rossmann-fold domains"/>
    <property type="match status" value="1"/>
</dbReference>
<dbReference type="GO" id="GO:0004776">
    <property type="term" value="F:succinate-CoA ligase (GDP-forming) activity"/>
    <property type="evidence" value="ECO:0007669"/>
    <property type="project" value="TreeGrafter"/>
</dbReference>
<dbReference type="Gene3D" id="3.40.50.720">
    <property type="entry name" value="NAD(P)-binding Rossmann-like Domain"/>
    <property type="match status" value="1"/>
</dbReference>
<feature type="domain" description="CoA-binding" evidence="5">
    <location>
        <begin position="4"/>
        <end position="99"/>
    </location>
</feature>
<dbReference type="OrthoDB" id="8667214at2"/>
<keyword evidence="1" id="KW-0816">Tricarboxylic acid cycle</keyword>
<evidence type="ECO:0000313" key="7">
    <source>
        <dbReference type="Proteomes" id="UP000216020"/>
    </source>
</evidence>
<sequence>MLLDLNEETPVIVQGISGRMGQKHAALMQRYGTRIVGGTGRVKPGETSDFPVFADCAQAVRATGAVASIALVPPAATLAAVAEAAEAGIAVIVTVAEGVPVHDALRIRALARSAGMHWLGASTPGLCIPGRIKMGFLPDVSLKPGRIGIMSKSGTLSYEVGWRMAAIGLGQSAWIGVGGDPVKGTRFADLAPGFASDPRTDAVVLVGEIGGNEEEEFADAWQALGSPKPVHALIAGAQAKEGISMGHAGAMIMGEQGSLLSKQRSLRAAGARVYDTVQSLIDSLAAS</sequence>
<dbReference type="InterPro" id="IPR036291">
    <property type="entry name" value="NAD(P)-bd_dom_sf"/>
</dbReference>
<evidence type="ECO:0000259" key="5">
    <source>
        <dbReference type="SMART" id="SM00881"/>
    </source>
</evidence>
<dbReference type="GO" id="GO:0006099">
    <property type="term" value="P:tricarboxylic acid cycle"/>
    <property type="evidence" value="ECO:0007669"/>
    <property type="project" value="UniProtKB-KW"/>
</dbReference>
<dbReference type="GO" id="GO:0009361">
    <property type="term" value="C:succinate-CoA ligase complex (ADP-forming)"/>
    <property type="evidence" value="ECO:0007669"/>
    <property type="project" value="TreeGrafter"/>
</dbReference>
<evidence type="ECO:0000313" key="6">
    <source>
        <dbReference type="EMBL" id="OZI31877.1"/>
    </source>
</evidence>
<comment type="caution">
    <text evidence="6">The sequence shown here is derived from an EMBL/GenBank/DDBJ whole genome shotgun (WGS) entry which is preliminary data.</text>
</comment>
<dbReference type="PIRSF" id="PIRSF001553">
    <property type="entry name" value="SucCS_alpha"/>
    <property type="match status" value="1"/>
</dbReference>
<evidence type="ECO:0000256" key="1">
    <source>
        <dbReference type="ARBA" id="ARBA00022532"/>
    </source>
</evidence>
<dbReference type="Pfam" id="PF00549">
    <property type="entry name" value="Ligase_CoA"/>
    <property type="match status" value="1"/>
</dbReference>
<dbReference type="InterPro" id="IPR016102">
    <property type="entry name" value="Succinyl-CoA_synth-like"/>
</dbReference>
<evidence type="ECO:0000256" key="2">
    <source>
        <dbReference type="ARBA" id="ARBA00022598"/>
    </source>
</evidence>
<dbReference type="EMBL" id="NEVM01000005">
    <property type="protein sequence ID" value="OZI31877.1"/>
    <property type="molecule type" value="Genomic_DNA"/>
</dbReference>
<accession>A0A261S4F8</accession>